<dbReference type="InterPro" id="IPR027417">
    <property type="entry name" value="P-loop_NTPase"/>
</dbReference>
<protein>
    <submittedName>
        <fullName evidence="10">NB-ARC domain-containing protein</fullName>
    </submittedName>
</protein>
<dbReference type="Pfam" id="PF03704">
    <property type="entry name" value="BTAD"/>
    <property type="match status" value="1"/>
</dbReference>
<dbReference type="InterPro" id="IPR005158">
    <property type="entry name" value="BTAD"/>
</dbReference>
<comment type="similarity">
    <text evidence="1">Belongs to the AfsR/DnrI/RedD regulatory family.</text>
</comment>
<feature type="coiled-coil region" evidence="7">
    <location>
        <begin position="853"/>
        <end position="880"/>
    </location>
</feature>
<dbReference type="InterPro" id="IPR001867">
    <property type="entry name" value="OmpR/PhoB-type_DNA-bd"/>
</dbReference>
<evidence type="ECO:0000313" key="10">
    <source>
        <dbReference type="EMBL" id="SDN45819.1"/>
    </source>
</evidence>
<dbReference type="Proteomes" id="UP000199063">
    <property type="component" value="Unassembled WGS sequence"/>
</dbReference>
<dbReference type="PRINTS" id="PR00364">
    <property type="entry name" value="DISEASERSIST"/>
</dbReference>
<keyword evidence="2" id="KW-0902">Two-component regulatory system</keyword>
<dbReference type="PANTHER" id="PTHR35807">
    <property type="entry name" value="TRANSCRIPTIONAL REGULATOR REDD-RELATED"/>
    <property type="match status" value="1"/>
</dbReference>
<dbReference type="Gene3D" id="1.10.10.10">
    <property type="entry name" value="Winged helix-like DNA-binding domain superfamily/Winged helix DNA-binding domain"/>
    <property type="match status" value="1"/>
</dbReference>
<dbReference type="CDD" id="cd15831">
    <property type="entry name" value="BTAD"/>
    <property type="match status" value="1"/>
</dbReference>
<evidence type="ECO:0000256" key="7">
    <source>
        <dbReference type="SAM" id="Coils"/>
    </source>
</evidence>
<organism evidence="10 11">
    <name type="scientific">Streptomyces wuyuanensis</name>
    <dbReference type="NCBI Taxonomy" id="1196353"/>
    <lineage>
        <taxon>Bacteria</taxon>
        <taxon>Bacillati</taxon>
        <taxon>Actinomycetota</taxon>
        <taxon>Actinomycetes</taxon>
        <taxon>Kitasatosporales</taxon>
        <taxon>Streptomycetaceae</taxon>
        <taxon>Streptomyces</taxon>
    </lineage>
</organism>
<dbReference type="SUPFAM" id="SSF48452">
    <property type="entry name" value="TPR-like"/>
    <property type="match status" value="3"/>
</dbReference>
<feature type="region of interest" description="Disordered" evidence="8">
    <location>
        <begin position="301"/>
        <end position="359"/>
    </location>
</feature>
<dbReference type="InterPro" id="IPR051677">
    <property type="entry name" value="AfsR-DnrI-RedD_regulator"/>
</dbReference>
<dbReference type="AlphaFoldDB" id="A0A1H0BJJ4"/>
<accession>A0A1H0BJJ4</accession>
<keyword evidence="3" id="KW-0805">Transcription regulation</keyword>
<dbReference type="SUPFAM" id="SSF46894">
    <property type="entry name" value="C-terminal effector domain of the bipartite response regulators"/>
    <property type="match status" value="1"/>
</dbReference>
<dbReference type="GO" id="GO:0003677">
    <property type="term" value="F:DNA binding"/>
    <property type="evidence" value="ECO:0007669"/>
    <property type="project" value="UniProtKB-UniRule"/>
</dbReference>
<dbReference type="SUPFAM" id="SSF52540">
    <property type="entry name" value="P-loop containing nucleoside triphosphate hydrolases"/>
    <property type="match status" value="1"/>
</dbReference>
<dbReference type="Pfam" id="PF13424">
    <property type="entry name" value="TPR_12"/>
    <property type="match status" value="1"/>
</dbReference>
<evidence type="ECO:0000256" key="3">
    <source>
        <dbReference type="ARBA" id="ARBA00023015"/>
    </source>
</evidence>
<dbReference type="GO" id="GO:0006355">
    <property type="term" value="P:regulation of DNA-templated transcription"/>
    <property type="evidence" value="ECO:0007669"/>
    <property type="project" value="InterPro"/>
</dbReference>
<feature type="compositionally biased region" description="Low complexity" evidence="8">
    <location>
        <begin position="317"/>
        <end position="349"/>
    </location>
</feature>
<name>A0A1H0BJJ4_9ACTN</name>
<evidence type="ECO:0000256" key="1">
    <source>
        <dbReference type="ARBA" id="ARBA00005820"/>
    </source>
</evidence>
<dbReference type="PROSITE" id="PS51755">
    <property type="entry name" value="OMPR_PHOB"/>
    <property type="match status" value="1"/>
</dbReference>
<dbReference type="InterPro" id="IPR011990">
    <property type="entry name" value="TPR-like_helical_dom_sf"/>
</dbReference>
<dbReference type="GeneID" id="40833511"/>
<proteinExistence type="inferred from homology"/>
<dbReference type="RefSeq" id="WP_093660945.1">
    <property type="nucleotide sequence ID" value="NZ_FNHI01000027.1"/>
</dbReference>
<keyword evidence="5" id="KW-0804">Transcription</keyword>
<evidence type="ECO:0000256" key="5">
    <source>
        <dbReference type="ARBA" id="ARBA00023163"/>
    </source>
</evidence>
<feature type="domain" description="OmpR/PhoB-type" evidence="9">
    <location>
        <begin position="1"/>
        <end position="91"/>
    </location>
</feature>
<gene>
    <name evidence="10" type="ORF">SAMN05444921_12793</name>
</gene>
<keyword evidence="4 6" id="KW-0238">DNA-binding</keyword>
<evidence type="ECO:0000256" key="4">
    <source>
        <dbReference type="ARBA" id="ARBA00023125"/>
    </source>
</evidence>
<dbReference type="Gene3D" id="1.25.40.10">
    <property type="entry name" value="Tetratricopeptide repeat domain"/>
    <property type="match status" value="3"/>
</dbReference>
<keyword evidence="7" id="KW-0175">Coiled coil</keyword>
<keyword evidence="11" id="KW-1185">Reference proteome</keyword>
<dbReference type="EMBL" id="FNHI01000027">
    <property type="protein sequence ID" value="SDN45819.1"/>
    <property type="molecule type" value="Genomic_DNA"/>
</dbReference>
<evidence type="ECO:0000313" key="11">
    <source>
        <dbReference type="Proteomes" id="UP000199063"/>
    </source>
</evidence>
<evidence type="ECO:0000259" key="9">
    <source>
        <dbReference type="PROSITE" id="PS51755"/>
    </source>
</evidence>
<evidence type="ECO:0000256" key="6">
    <source>
        <dbReference type="PROSITE-ProRule" id="PRU01091"/>
    </source>
</evidence>
<dbReference type="SMART" id="SM00862">
    <property type="entry name" value="Trans_reg_C"/>
    <property type="match status" value="1"/>
</dbReference>
<dbReference type="Gene3D" id="3.40.50.300">
    <property type="entry name" value="P-loop containing nucleotide triphosphate hydrolases"/>
    <property type="match status" value="1"/>
</dbReference>
<feature type="DNA-binding region" description="OmpR/PhoB-type" evidence="6">
    <location>
        <begin position="1"/>
        <end position="91"/>
    </location>
</feature>
<dbReference type="GO" id="GO:0043531">
    <property type="term" value="F:ADP binding"/>
    <property type="evidence" value="ECO:0007669"/>
    <property type="project" value="InterPro"/>
</dbReference>
<feature type="region of interest" description="Disordered" evidence="8">
    <location>
        <begin position="120"/>
        <end position="175"/>
    </location>
</feature>
<evidence type="ECO:0000256" key="2">
    <source>
        <dbReference type="ARBA" id="ARBA00023012"/>
    </source>
</evidence>
<dbReference type="STRING" id="1196353.SAMN05444921_12793"/>
<dbReference type="InterPro" id="IPR019734">
    <property type="entry name" value="TPR_rpt"/>
</dbReference>
<dbReference type="InterPro" id="IPR016032">
    <property type="entry name" value="Sig_transdc_resp-reg_C-effctor"/>
</dbReference>
<dbReference type="SMART" id="SM01043">
    <property type="entry name" value="BTAD"/>
    <property type="match status" value="1"/>
</dbReference>
<dbReference type="PANTHER" id="PTHR35807:SF1">
    <property type="entry name" value="TRANSCRIPTIONAL REGULATOR REDD"/>
    <property type="match status" value="1"/>
</dbReference>
<reference evidence="11" key="1">
    <citation type="submission" date="2016-10" db="EMBL/GenBank/DDBJ databases">
        <authorList>
            <person name="Varghese N."/>
            <person name="Submissions S."/>
        </authorList>
    </citation>
    <scope>NUCLEOTIDE SEQUENCE [LARGE SCALE GENOMIC DNA]</scope>
    <source>
        <strain evidence="11">CGMCC 4.7042</strain>
    </source>
</reference>
<dbReference type="GO" id="GO:0000160">
    <property type="term" value="P:phosphorelay signal transduction system"/>
    <property type="evidence" value="ECO:0007669"/>
    <property type="project" value="UniProtKB-KW"/>
</dbReference>
<dbReference type="InterPro" id="IPR036388">
    <property type="entry name" value="WH-like_DNA-bd_sf"/>
</dbReference>
<sequence>MRFGLLGPLTVHDAAGEIRTTGSAKLRVLLGTLLLRANRVVPTDALIDALWGDDPPASARASLHNHVARLRRLLAEEDRLRAVAPGYVLRVEPGELDVDTFERHIGTARAAYIRAVTRTTSAAGPGGAVAPKEGRGPGGQLRDRTAPAGDGTPGRPRSESDGGGRGGPDGGHEDWETVVDSSRAALDLWRGDPLSGLYAPEDGTPATVRRLRESWLLLLEWRYDAFLQLGRPDGLGPELAALTGQYPLREAFHRQLMLVLHRTGRQAEALAAYRSLRRRLVEELGIEPGPAVQQAHREILQDPWTPGGGPPVPPAAAAPSAGAPPVADPPSAAGSSPSGEPVPSTGSSPRPAQLPPAPAHFTGRRALAEDLRAVLTRPGPDRPAVAVLSGMAGVGKSALALHVAHGLREEFPDGQLHLHLHGATPGMTPLTPCQSLTALLRDLGVPPRAIPERPDAAAALLRSTLAPTRTLLVLDDAASAAQVRPLLPAGAGCAVVVTSRSPLTALDGAARFALTPLSPPESAALLRAVSGRDGAGADGTHDFDRLAELCGRLPLALRIAAARLAARRALTPAALAGLLTAQAGRLDHLEYDDLSVRRSLSVAHEALDPDAALALRRLGAVDIPEYDAALVAHLMSGDGTGPPFDERRAVAALERLVDVALLDEVAYGRFVPHDLVRDFAHELAVRLDGEEGRAATVERALRWFGESARQAGLALVPAHLAGNRVPPPIGEVPPFPGEAEALAWGDRELPGLVALAQTYAPKSHTALRVIRAAFPYLQRRGRLQELGLLNEAALDAARAAGDGEAEAHALTDLAAVHFMLGRSERSLALNDEAIGLWRGLGEDSWVQRGLANRGMLLERLERYEQAAEALEESLACARRLGDDYGEGIILSHLGNLHEHTDAAHAIACHERSLAVGVRLGSPLLRHTAHCNIGYARLTLGQPGLALRHFEECLAIIGDGDEGDWQSQSQSRIGLVRALRALGRGSAATRECALVLERAVSRADGFTEGLARHEHGLLLRAEGRSDEALDEWRRAYACLDGTDAKVLPELRALLGEPS</sequence>
<dbReference type="Pfam" id="PF00486">
    <property type="entry name" value="Trans_reg_C"/>
    <property type="match status" value="1"/>
</dbReference>
<evidence type="ECO:0000256" key="8">
    <source>
        <dbReference type="SAM" id="MobiDB-lite"/>
    </source>
</evidence>
<dbReference type="SMART" id="SM00028">
    <property type="entry name" value="TPR"/>
    <property type="match status" value="3"/>
</dbReference>